<evidence type="ECO:0000313" key="2">
    <source>
        <dbReference type="EMBL" id="KZL73741.1"/>
    </source>
</evidence>
<name>A0A166US88_9PEZI</name>
<organism evidence="2 3">
    <name type="scientific">Colletotrichum tofieldiae</name>
    <dbReference type="NCBI Taxonomy" id="708197"/>
    <lineage>
        <taxon>Eukaryota</taxon>
        <taxon>Fungi</taxon>
        <taxon>Dikarya</taxon>
        <taxon>Ascomycota</taxon>
        <taxon>Pezizomycotina</taxon>
        <taxon>Sordariomycetes</taxon>
        <taxon>Hypocreomycetidae</taxon>
        <taxon>Glomerellales</taxon>
        <taxon>Glomerellaceae</taxon>
        <taxon>Colletotrichum</taxon>
        <taxon>Colletotrichum spaethianum species complex</taxon>
    </lineage>
</organism>
<dbReference type="GO" id="GO:0016491">
    <property type="term" value="F:oxidoreductase activity"/>
    <property type="evidence" value="ECO:0007669"/>
    <property type="project" value="UniProtKB-KW"/>
</dbReference>
<keyword evidence="1" id="KW-0560">Oxidoreductase</keyword>
<protein>
    <submittedName>
        <fullName evidence="2">Short-chain dehydrogenase/reductase family</fullName>
    </submittedName>
</protein>
<accession>A0A166US88</accession>
<dbReference type="Proteomes" id="UP000076552">
    <property type="component" value="Unassembled WGS sequence"/>
</dbReference>
<evidence type="ECO:0000256" key="1">
    <source>
        <dbReference type="ARBA" id="ARBA00023002"/>
    </source>
</evidence>
<sequence>MSSSLQADAAFEATFKGFLCRQRTTPSSLPADLRLTGQTAVVTGSNAGIGLAASRQLLELGLSHLIMGVRSQAKGDAAASSLRTDFPESQISVWILDMESYDSIRKFTEQCESLPRLDVVILNAGLMVSSYTTAAGTGHEITLQVDYLSTVYLSLLLIPVLKSKKVSGASRPPVLSIVGSDMAYTASLKTTNPVLPQFDDPKAFGQIPAYSNAKLLLMFFVAKLAELVNPSDVLINLSNPGMTKGTALGHDSPAIVQKIFGVAQYFLARTAEVGASVYLNAALAQGAESHGSFVSDWAIKPFPPIWYTEEGRELGERLVDETMKELKPAGAFLPQAA</sequence>
<dbReference type="PANTHER" id="PTHR43157:SF35">
    <property type="entry name" value="DEHYDROGENASE_REDUCTASE FAMILY PROTEIN, PUTATIVE-RELATED"/>
    <property type="match status" value="1"/>
</dbReference>
<dbReference type="AlphaFoldDB" id="A0A166US88"/>
<dbReference type="InterPro" id="IPR002347">
    <property type="entry name" value="SDR_fam"/>
</dbReference>
<dbReference type="EMBL" id="LFIV01000041">
    <property type="protein sequence ID" value="KZL73741.1"/>
    <property type="molecule type" value="Genomic_DNA"/>
</dbReference>
<dbReference type="Pfam" id="PF00106">
    <property type="entry name" value="adh_short"/>
    <property type="match status" value="1"/>
</dbReference>
<keyword evidence="3" id="KW-1185">Reference proteome</keyword>
<dbReference type="PANTHER" id="PTHR43157">
    <property type="entry name" value="PHOSPHATIDYLINOSITOL-GLYCAN BIOSYNTHESIS CLASS F PROTEIN-RELATED"/>
    <property type="match status" value="1"/>
</dbReference>
<dbReference type="Gene3D" id="3.40.50.720">
    <property type="entry name" value="NAD(P)-binding Rossmann-like Domain"/>
    <property type="match status" value="1"/>
</dbReference>
<comment type="caution">
    <text evidence="2">The sequence shown here is derived from an EMBL/GenBank/DDBJ whole genome shotgun (WGS) entry which is preliminary data.</text>
</comment>
<evidence type="ECO:0000313" key="3">
    <source>
        <dbReference type="Proteomes" id="UP000076552"/>
    </source>
</evidence>
<gene>
    <name evidence="2" type="ORF">CT0861_04908</name>
</gene>
<dbReference type="PRINTS" id="PR00081">
    <property type="entry name" value="GDHRDH"/>
</dbReference>
<dbReference type="SUPFAM" id="SSF51735">
    <property type="entry name" value="NAD(P)-binding Rossmann-fold domains"/>
    <property type="match status" value="1"/>
</dbReference>
<proteinExistence type="predicted"/>
<dbReference type="InterPro" id="IPR036291">
    <property type="entry name" value="NAD(P)-bd_dom_sf"/>
</dbReference>
<dbReference type="STRING" id="708197.A0A166US88"/>
<reference evidence="2 3" key="1">
    <citation type="submission" date="2015-06" db="EMBL/GenBank/DDBJ databases">
        <title>Survival trade-offs in plant roots during colonization by closely related pathogenic and mutualistic fungi.</title>
        <authorList>
            <person name="Hacquard S."/>
            <person name="Kracher B."/>
            <person name="Hiruma K."/>
            <person name="Weinman A."/>
            <person name="Muench P."/>
            <person name="Garrido Oter R."/>
            <person name="Ver Loren van Themaat E."/>
            <person name="Dallerey J.-F."/>
            <person name="Damm U."/>
            <person name="Henrissat B."/>
            <person name="Lespinet O."/>
            <person name="Thon M."/>
            <person name="Kemen E."/>
            <person name="McHardy A.C."/>
            <person name="Schulze-Lefert P."/>
            <person name="O'Connell R.J."/>
        </authorList>
    </citation>
    <scope>NUCLEOTIDE SEQUENCE [LARGE SCALE GENOMIC DNA]</scope>
    <source>
        <strain evidence="2 3">0861</strain>
    </source>
</reference>